<evidence type="ECO:0000259" key="1">
    <source>
        <dbReference type="Pfam" id="PF13456"/>
    </source>
</evidence>
<dbReference type="AlphaFoldDB" id="A0A7J9DQQ2"/>
<dbReference type="Proteomes" id="UP000593568">
    <property type="component" value="Unassembled WGS sequence"/>
</dbReference>
<dbReference type="GO" id="GO:0004523">
    <property type="term" value="F:RNA-DNA hybrid ribonuclease activity"/>
    <property type="evidence" value="ECO:0007669"/>
    <property type="project" value="InterPro"/>
</dbReference>
<protein>
    <recommendedName>
        <fullName evidence="1">RNase H type-1 domain-containing protein</fullName>
    </recommendedName>
</protein>
<sequence>MGSNISIWTDAWVPSQKDYKIHNNNNGQSPIKVSEFIEPFLRQWKEDLITRISFVEEAAKVLCIPLSRHLHEDRLVWRGEPMGEYFVRSEYKMLSYREKFRLQIGELSTIFSQPTTICITERINNSAACPRCTDGFKTLEHAFCDCTFVNEIWKELNINWDQETSNDDYRNWISKIYHKSSRAQSRVVTYAIWAIWIDRSKIVHDGGHQSSSREANFIRLYVRDIEVINEKLPGRQIVSERWRPLEPPGSRLILTWLIFPNQTNLVQGFSEVIVDRDNLTVIKKIHVQEIDRSVLSAYIIDAKKTSEDFSGCMFRHVTRNKNELAHILATKGL</sequence>
<dbReference type="Pfam" id="PF13456">
    <property type="entry name" value="RVT_3"/>
    <property type="match status" value="1"/>
</dbReference>
<dbReference type="InterPro" id="IPR002156">
    <property type="entry name" value="RNaseH_domain"/>
</dbReference>
<reference evidence="2 3" key="1">
    <citation type="journal article" date="2019" name="Genome Biol. Evol.">
        <title>Insights into the evolution of the New World diploid cottons (Gossypium, subgenus Houzingenia) based on genome sequencing.</title>
        <authorList>
            <person name="Grover C.E."/>
            <person name="Arick M.A. 2nd"/>
            <person name="Thrash A."/>
            <person name="Conover J.L."/>
            <person name="Sanders W.S."/>
            <person name="Peterson D.G."/>
            <person name="Frelichowski J.E."/>
            <person name="Scheffler J.A."/>
            <person name="Scheffler B.E."/>
            <person name="Wendel J.F."/>
        </authorList>
    </citation>
    <scope>NUCLEOTIDE SEQUENCE [LARGE SCALE GENOMIC DNA]</scope>
    <source>
        <strain evidence="2">8</strain>
        <tissue evidence="2">Leaf</tissue>
    </source>
</reference>
<proteinExistence type="predicted"/>
<accession>A0A7J9DQQ2</accession>
<keyword evidence="3" id="KW-1185">Reference proteome</keyword>
<dbReference type="EMBL" id="JABEZW010000004">
    <property type="protein sequence ID" value="MBA0763092.1"/>
    <property type="molecule type" value="Genomic_DNA"/>
</dbReference>
<comment type="caution">
    <text evidence="2">The sequence shown here is derived from an EMBL/GenBank/DDBJ whole genome shotgun (WGS) entry which is preliminary data.</text>
</comment>
<name>A0A7J9DQQ2_9ROSI</name>
<feature type="domain" description="RNase H type-1" evidence="1">
    <location>
        <begin position="266"/>
        <end position="331"/>
    </location>
</feature>
<dbReference type="GO" id="GO:0003676">
    <property type="term" value="F:nucleic acid binding"/>
    <property type="evidence" value="ECO:0007669"/>
    <property type="project" value="InterPro"/>
</dbReference>
<evidence type="ECO:0000313" key="3">
    <source>
        <dbReference type="Proteomes" id="UP000593568"/>
    </source>
</evidence>
<evidence type="ECO:0000313" key="2">
    <source>
        <dbReference type="EMBL" id="MBA0763092.1"/>
    </source>
</evidence>
<gene>
    <name evidence="2" type="ORF">Gotri_012608</name>
</gene>
<organism evidence="2 3">
    <name type="scientific">Gossypium trilobum</name>
    <dbReference type="NCBI Taxonomy" id="34281"/>
    <lineage>
        <taxon>Eukaryota</taxon>
        <taxon>Viridiplantae</taxon>
        <taxon>Streptophyta</taxon>
        <taxon>Embryophyta</taxon>
        <taxon>Tracheophyta</taxon>
        <taxon>Spermatophyta</taxon>
        <taxon>Magnoliopsida</taxon>
        <taxon>eudicotyledons</taxon>
        <taxon>Gunneridae</taxon>
        <taxon>Pentapetalae</taxon>
        <taxon>rosids</taxon>
        <taxon>malvids</taxon>
        <taxon>Malvales</taxon>
        <taxon>Malvaceae</taxon>
        <taxon>Malvoideae</taxon>
        <taxon>Gossypium</taxon>
    </lineage>
</organism>